<name>A0A1H4CE68_9RHOB</name>
<dbReference type="Pfam" id="PF02738">
    <property type="entry name" value="MoCoBD_1"/>
    <property type="match status" value="1"/>
</dbReference>
<feature type="region of interest" description="Disordered" evidence="1">
    <location>
        <begin position="1"/>
        <end position="24"/>
    </location>
</feature>
<evidence type="ECO:0000256" key="1">
    <source>
        <dbReference type="SAM" id="MobiDB-lite"/>
    </source>
</evidence>
<dbReference type="InterPro" id="IPR046867">
    <property type="entry name" value="AldOxase/xan_DH_MoCoBD2"/>
</dbReference>
<dbReference type="STRING" id="89524.SAMN05444370_10734"/>
<evidence type="ECO:0000313" key="4">
    <source>
        <dbReference type="Proteomes" id="UP000198703"/>
    </source>
</evidence>
<dbReference type="SUPFAM" id="SSF56003">
    <property type="entry name" value="Molybdenum cofactor-binding domain"/>
    <property type="match status" value="1"/>
</dbReference>
<dbReference type="SUPFAM" id="SSF54665">
    <property type="entry name" value="CO dehydrogenase molybdoprotein N-domain-like"/>
    <property type="match status" value="1"/>
</dbReference>
<dbReference type="Gene3D" id="3.30.365.10">
    <property type="entry name" value="Aldehyde oxidase/xanthine dehydrogenase, molybdopterin binding domain"/>
    <property type="match status" value="4"/>
</dbReference>
<reference evidence="3 4" key="1">
    <citation type="submission" date="2016-10" db="EMBL/GenBank/DDBJ databases">
        <authorList>
            <person name="de Groot N.N."/>
        </authorList>
    </citation>
    <scope>NUCLEOTIDE SEQUENCE [LARGE SCALE GENOMIC DNA]</scope>
    <source>
        <strain evidence="3 4">DSM 15345</strain>
    </source>
</reference>
<evidence type="ECO:0000259" key="2">
    <source>
        <dbReference type="SMART" id="SM01008"/>
    </source>
</evidence>
<dbReference type="OrthoDB" id="8428274at2"/>
<dbReference type="InterPro" id="IPR037165">
    <property type="entry name" value="AldOxase/xan_DH_Mopterin-bd_sf"/>
</dbReference>
<sequence>MPEDFAPGPAPTRFGSNSGQPMTRRDGVAKVTGAAAFAADARPEGLLHAVVATSTVARGRVGVLDVAAALAHPGVLDVMTPTNRPALAADPDDKPHRFSFRFEALQDDRVRYAGQPIALVTAETPEAAAEGARLLAPRYEAEAPRLGFEGGVAYAPETVGIGSPPQFSRGDVEAGLATAARRIEAHYETPAQYHNAMEPHAVVAQWDGDRLILDLPHQAPVLGRAMFAAFFGAPPENVLIRTPFIGGGFGSKALVTGAHVLAVLAARKLGRPVKLALRRDQMFGPVGHRGATRQTLRLGIDAQGRLTALEHRSDGMTSSFDEFVEPAANASKNLYAAPAIAVSHGGVRADIGTPMAMRAPGEASGSAALECAVDEAALAAGLDPLAFRLLNYAETDPASGLPFSSKALRACYADGAGRFGWAGRPLEPRRMRDAQGRLLGWGIGTAQFPATMFAAQARATIRADGGAALEIAGVDMGQGAWTALAQIAADGVGLDAGRIELRSGSSDLPDGGIAGGSGHTATAGSALHAAGGDALAKLFEIAAADPASPLFGADNAGFVARDGRLRRRDDDSRSESYGEILARAGLSEVVGSGAASRPPSVAEACAMFAHGAVFAEVAVDPDLCQIRVTRMVGAFAAGRIVNPLLARSQLEGGMIWGLSFALHEEAEHDRVSGRVINADLAGYHVPSHADIPALDVLLVDEADAQVNPLGVKGVGELGITGAAGAIANAIWHATGVRARRFPIRIEALMG</sequence>
<accession>A0A1H4CE68</accession>
<dbReference type="InterPro" id="IPR016208">
    <property type="entry name" value="Ald_Oxase/xanthine_DH-like"/>
</dbReference>
<organism evidence="3 4">
    <name type="scientific">Rubrimonas cliftonensis</name>
    <dbReference type="NCBI Taxonomy" id="89524"/>
    <lineage>
        <taxon>Bacteria</taxon>
        <taxon>Pseudomonadati</taxon>
        <taxon>Pseudomonadota</taxon>
        <taxon>Alphaproteobacteria</taxon>
        <taxon>Rhodobacterales</taxon>
        <taxon>Paracoccaceae</taxon>
        <taxon>Rubrimonas</taxon>
    </lineage>
</organism>
<proteinExistence type="predicted"/>
<dbReference type="Proteomes" id="UP000198703">
    <property type="component" value="Unassembled WGS sequence"/>
</dbReference>
<dbReference type="AlphaFoldDB" id="A0A1H4CE68"/>
<gene>
    <name evidence="3" type="ORF">SAMN05444370_10734</name>
</gene>
<protein>
    <submittedName>
        <fullName evidence="3">Xanthine dehydrogenase YagR molybdenum-binding subunit</fullName>
    </submittedName>
</protein>
<evidence type="ECO:0000313" key="3">
    <source>
        <dbReference type="EMBL" id="SEA58686.1"/>
    </source>
</evidence>
<dbReference type="Pfam" id="PF01315">
    <property type="entry name" value="Ald_Xan_dh_C"/>
    <property type="match status" value="1"/>
</dbReference>
<dbReference type="RefSeq" id="WP_093253970.1">
    <property type="nucleotide sequence ID" value="NZ_FNQM01000007.1"/>
</dbReference>
<dbReference type="GO" id="GO:0016491">
    <property type="term" value="F:oxidoreductase activity"/>
    <property type="evidence" value="ECO:0007669"/>
    <property type="project" value="InterPro"/>
</dbReference>
<dbReference type="Gene3D" id="3.90.1170.50">
    <property type="entry name" value="Aldehyde oxidase/xanthine dehydrogenase, a/b hammerhead"/>
    <property type="match status" value="1"/>
</dbReference>
<keyword evidence="4" id="KW-1185">Reference proteome</keyword>
<dbReference type="InterPro" id="IPR008274">
    <property type="entry name" value="AldOxase/xan_DH_MoCoBD1"/>
</dbReference>
<dbReference type="InterPro" id="IPR036856">
    <property type="entry name" value="Ald_Oxase/Xan_DH_a/b_sf"/>
</dbReference>
<dbReference type="SMART" id="SM01008">
    <property type="entry name" value="Ald_Xan_dh_C"/>
    <property type="match status" value="1"/>
</dbReference>
<dbReference type="EMBL" id="FNQM01000007">
    <property type="protein sequence ID" value="SEA58686.1"/>
    <property type="molecule type" value="Genomic_DNA"/>
</dbReference>
<dbReference type="Pfam" id="PF20256">
    <property type="entry name" value="MoCoBD_2"/>
    <property type="match status" value="1"/>
</dbReference>
<dbReference type="GO" id="GO:0005506">
    <property type="term" value="F:iron ion binding"/>
    <property type="evidence" value="ECO:0007669"/>
    <property type="project" value="InterPro"/>
</dbReference>
<feature type="domain" description="Aldehyde oxidase/xanthine dehydrogenase a/b hammerhead" evidence="2">
    <location>
        <begin position="32"/>
        <end position="143"/>
    </location>
</feature>
<dbReference type="InterPro" id="IPR000674">
    <property type="entry name" value="Ald_Oxase/Xan_DH_a/b"/>
</dbReference>
<dbReference type="PANTHER" id="PTHR11908:SF153">
    <property type="entry name" value="DEHYDROGENASE"/>
    <property type="match status" value="1"/>
</dbReference>
<dbReference type="PANTHER" id="PTHR11908">
    <property type="entry name" value="XANTHINE DEHYDROGENASE"/>
    <property type="match status" value="1"/>
</dbReference>